<dbReference type="PANTHER" id="PTHR22953">
    <property type="entry name" value="ACID PHOSPHATASE RELATED"/>
    <property type="match status" value="1"/>
</dbReference>
<evidence type="ECO:0000313" key="4">
    <source>
        <dbReference type="EMBL" id="OGE81010.1"/>
    </source>
</evidence>
<comment type="caution">
    <text evidence="4">The sequence shown here is derived from an EMBL/GenBank/DDBJ whole genome shotgun (WGS) entry which is preliminary data.</text>
</comment>
<dbReference type="AlphaFoldDB" id="A0A1F5NUJ2"/>
<dbReference type="PROSITE" id="PS51257">
    <property type="entry name" value="PROKAR_LIPOPROTEIN"/>
    <property type="match status" value="1"/>
</dbReference>
<dbReference type="STRING" id="1817825.A2720_03845"/>
<proteinExistence type="predicted"/>
<feature type="region of interest" description="Disordered" evidence="2">
    <location>
        <begin position="30"/>
        <end position="64"/>
    </location>
</feature>
<protein>
    <recommendedName>
        <fullName evidence="3">Calcineurin-like phosphoesterase domain-containing protein</fullName>
    </recommendedName>
</protein>
<dbReference type="Gene3D" id="3.60.21.10">
    <property type="match status" value="1"/>
</dbReference>
<name>A0A1F5NUJ2_9BACT</name>
<feature type="compositionally biased region" description="Pro residues" evidence="2">
    <location>
        <begin position="36"/>
        <end position="64"/>
    </location>
</feature>
<evidence type="ECO:0000256" key="1">
    <source>
        <dbReference type="ARBA" id="ARBA00022729"/>
    </source>
</evidence>
<feature type="domain" description="Calcineurin-like phosphoesterase" evidence="3">
    <location>
        <begin position="87"/>
        <end position="245"/>
    </location>
</feature>
<accession>A0A1F5NUJ2</accession>
<organism evidence="4 5">
    <name type="scientific">Candidatus Doudnabacteria bacterium RIFCSPHIGHO2_01_FULL_46_24</name>
    <dbReference type="NCBI Taxonomy" id="1817825"/>
    <lineage>
        <taxon>Bacteria</taxon>
        <taxon>Candidatus Doudnaibacteriota</taxon>
    </lineage>
</organism>
<evidence type="ECO:0000256" key="2">
    <source>
        <dbReference type="SAM" id="MobiDB-lite"/>
    </source>
</evidence>
<evidence type="ECO:0000259" key="3">
    <source>
        <dbReference type="Pfam" id="PF00149"/>
    </source>
</evidence>
<dbReference type="Proteomes" id="UP000178892">
    <property type="component" value="Unassembled WGS sequence"/>
</dbReference>
<dbReference type="InterPro" id="IPR039331">
    <property type="entry name" value="PAPs-like"/>
</dbReference>
<dbReference type="EMBL" id="MFEL01000012">
    <property type="protein sequence ID" value="OGE81010.1"/>
    <property type="molecule type" value="Genomic_DNA"/>
</dbReference>
<dbReference type="Pfam" id="PF00149">
    <property type="entry name" value="Metallophos"/>
    <property type="match status" value="1"/>
</dbReference>
<dbReference type="InterPro" id="IPR004843">
    <property type="entry name" value="Calcineurin-like_PHP"/>
</dbReference>
<dbReference type="PANTHER" id="PTHR22953:SF153">
    <property type="entry name" value="PURPLE ACID PHOSPHATASE"/>
    <property type="match status" value="1"/>
</dbReference>
<evidence type="ECO:0000313" key="5">
    <source>
        <dbReference type="Proteomes" id="UP000178892"/>
    </source>
</evidence>
<dbReference type="GO" id="GO:0003993">
    <property type="term" value="F:acid phosphatase activity"/>
    <property type="evidence" value="ECO:0007669"/>
    <property type="project" value="InterPro"/>
</dbReference>
<dbReference type="InterPro" id="IPR029052">
    <property type="entry name" value="Metallo-depent_PP-like"/>
</dbReference>
<dbReference type="SUPFAM" id="SSF56300">
    <property type="entry name" value="Metallo-dependent phosphatases"/>
    <property type="match status" value="1"/>
</dbReference>
<sequence>MRLIAIFLLLFAAACGDDRGLTGPSKTALVQATTPPAEPPSPAQPPSDPPSQPPTQPGPIPPPLGEVVFVGAGDIAVCGSQGAVLTARLLDSIAGTVFTLGDNVYPNGSMENYRACYEPTWGRHLARTRAAPGNHDWSEGDSGVSYFNYFGFAAGPPGLGYYSFDYGAWHIISLNSEISMRLDSAQDVWLRADLAANRSKCALAYWHYPLFTSGQNPAETKVRDAWRALYDAGADVILNGHEHAYERFRPQDPDGQWNEQRGIRQFTAGTGGAPLYRRRTTAENSELYDSTSWGVLKLTLKAASYNWEFIPVAGASFRDSGTGACH</sequence>
<keyword evidence="1" id="KW-0732">Signal</keyword>
<gene>
    <name evidence="4" type="ORF">A2720_03845</name>
</gene>
<reference evidence="4 5" key="1">
    <citation type="journal article" date="2016" name="Nat. Commun.">
        <title>Thousands of microbial genomes shed light on interconnected biogeochemical processes in an aquifer system.</title>
        <authorList>
            <person name="Anantharaman K."/>
            <person name="Brown C.T."/>
            <person name="Hug L.A."/>
            <person name="Sharon I."/>
            <person name="Castelle C.J."/>
            <person name="Probst A.J."/>
            <person name="Thomas B.C."/>
            <person name="Singh A."/>
            <person name="Wilkins M.J."/>
            <person name="Karaoz U."/>
            <person name="Brodie E.L."/>
            <person name="Williams K.H."/>
            <person name="Hubbard S.S."/>
            <person name="Banfield J.F."/>
        </authorList>
    </citation>
    <scope>NUCLEOTIDE SEQUENCE [LARGE SCALE GENOMIC DNA]</scope>
</reference>